<dbReference type="PROSITE" id="PS00092">
    <property type="entry name" value="N6_MTASE"/>
    <property type="match status" value="1"/>
</dbReference>
<sequence length="68" mass="7733">MIRIEHLNKIRLINADCMDVLRELPDNAFDLAIVDPPYSKAGGEKGSPLSKARRFIRVAAKKIRKEWG</sequence>
<gene>
    <name evidence="1" type="ORF">NY151_08015</name>
</gene>
<dbReference type="GO" id="GO:0008168">
    <property type="term" value="F:methyltransferase activity"/>
    <property type="evidence" value="ECO:0007669"/>
    <property type="project" value="InterPro"/>
</dbReference>
<evidence type="ECO:0000313" key="2">
    <source>
        <dbReference type="Proteomes" id="UP001179501"/>
    </source>
</evidence>
<dbReference type="InterPro" id="IPR029063">
    <property type="entry name" value="SAM-dependent_MTases_sf"/>
</dbReference>
<dbReference type="GO" id="GO:0032259">
    <property type="term" value="P:methylation"/>
    <property type="evidence" value="ECO:0007669"/>
    <property type="project" value="InterPro"/>
</dbReference>
<evidence type="ECO:0008006" key="3">
    <source>
        <dbReference type="Google" id="ProtNLM"/>
    </source>
</evidence>
<accession>A0AAE9X9R2</accession>
<protein>
    <recommendedName>
        <fullName evidence="3">DNA methylase N-4/N-6 domain-containing protein</fullName>
    </recommendedName>
</protein>
<evidence type="ECO:0000313" key="1">
    <source>
        <dbReference type="EMBL" id="WCG02598.1"/>
    </source>
</evidence>
<dbReference type="Gene3D" id="3.40.50.150">
    <property type="entry name" value="Vaccinia Virus protein VP39"/>
    <property type="match status" value="1"/>
</dbReference>
<organism evidence="1 2">
    <name type="scientific">Porphyromonas gingivalis</name>
    <name type="common">Bacteroides gingivalis</name>
    <dbReference type="NCBI Taxonomy" id="837"/>
    <lineage>
        <taxon>Bacteria</taxon>
        <taxon>Pseudomonadati</taxon>
        <taxon>Bacteroidota</taxon>
        <taxon>Bacteroidia</taxon>
        <taxon>Bacteroidales</taxon>
        <taxon>Porphyromonadaceae</taxon>
        <taxon>Porphyromonas</taxon>
    </lineage>
</organism>
<dbReference type="AlphaFoldDB" id="A0AAE9X9R2"/>
<dbReference type="EMBL" id="CP116614">
    <property type="protein sequence ID" value="WCG02598.1"/>
    <property type="molecule type" value="Genomic_DNA"/>
</dbReference>
<dbReference type="SUPFAM" id="SSF53335">
    <property type="entry name" value="S-adenosyl-L-methionine-dependent methyltransferases"/>
    <property type="match status" value="1"/>
</dbReference>
<reference evidence="1" key="1">
    <citation type="submission" date="2023-01" db="EMBL/GenBank/DDBJ databases">
        <title>Phages are important unrecognized players in the ecology of the oral pathogen Porphyromonas gingivalis.</title>
        <authorList>
            <person name="Matrishin C.B."/>
            <person name="Kauffman K.M."/>
        </authorList>
    </citation>
    <scope>NUCLEOTIDE SEQUENCE</scope>
    <source>
        <strain evidence="1">ATCC 49417</strain>
    </source>
</reference>
<proteinExistence type="predicted"/>
<dbReference type="InterPro" id="IPR002052">
    <property type="entry name" value="DNA_methylase_N6_adenine_CS"/>
</dbReference>
<name>A0AAE9X9R2_PORGN</name>
<dbReference type="GO" id="GO:0003676">
    <property type="term" value="F:nucleic acid binding"/>
    <property type="evidence" value="ECO:0007669"/>
    <property type="project" value="InterPro"/>
</dbReference>
<dbReference type="Proteomes" id="UP001179501">
    <property type="component" value="Chromosome"/>
</dbReference>